<protein>
    <recommendedName>
        <fullName evidence="15 16">Protein translocase subunit SecA</fullName>
        <ecNumber evidence="15">7.4.2.8</ecNumber>
    </recommendedName>
</protein>
<evidence type="ECO:0000256" key="2">
    <source>
        <dbReference type="ARBA" id="ARBA00007650"/>
    </source>
</evidence>
<dbReference type="InterPro" id="IPR004027">
    <property type="entry name" value="SEC_C_motif"/>
</dbReference>
<keyword evidence="3 15" id="KW-0813">Transport</keyword>
<evidence type="ECO:0000259" key="19">
    <source>
        <dbReference type="PROSITE" id="PS51194"/>
    </source>
</evidence>
<dbReference type="SUPFAM" id="SSF81886">
    <property type="entry name" value="Helical scaffold and wing domains of SecA"/>
    <property type="match status" value="1"/>
</dbReference>
<dbReference type="CDD" id="cd18803">
    <property type="entry name" value="SF2_C_secA"/>
    <property type="match status" value="1"/>
</dbReference>
<keyword evidence="11 15" id="KW-1278">Translocase</keyword>
<evidence type="ECO:0000256" key="8">
    <source>
        <dbReference type="ARBA" id="ARBA00022833"/>
    </source>
</evidence>
<keyword evidence="6" id="KW-0479">Metal-binding</keyword>
<keyword evidence="22" id="KW-1185">Reference proteome</keyword>
<dbReference type="NCBIfam" id="NF009538">
    <property type="entry name" value="PRK12904.1"/>
    <property type="match status" value="1"/>
</dbReference>
<evidence type="ECO:0000256" key="6">
    <source>
        <dbReference type="ARBA" id="ARBA00022723"/>
    </source>
</evidence>
<dbReference type="PROSITE" id="PS51192">
    <property type="entry name" value="HELICASE_ATP_BIND_1"/>
    <property type="match status" value="1"/>
</dbReference>
<gene>
    <name evidence="15" type="primary">secA</name>
    <name evidence="21" type="ORF">AWW66_09560</name>
</gene>
<dbReference type="FunFam" id="3.40.50.300:FF:000113">
    <property type="entry name" value="Preprotein translocase subunit SecA"/>
    <property type="match status" value="1"/>
</dbReference>
<dbReference type="InterPro" id="IPR000185">
    <property type="entry name" value="SecA"/>
</dbReference>
<proteinExistence type="inferred from homology"/>
<dbReference type="Pfam" id="PF02810">
    <property type="entry name" value="SEC-C"/>
    <property type="match status" value="1"/>
</dbReference>
<evidence type="ECO:0000313" key="21">
    <source>
        <dbReference type="EMBL" id="KXK62165.1"/>
    </source>
</evidence>
<dbReference type="HAMAP" id="MF_01382">
    <property type="entry name" value="SecA"/>
    <property type="match status" value="1"/>
</dbReference>
<dbReference type="GO" id="GO:0046872">
    <property type="term" value="F:metal ion binding"/>
    <property type="evidence" value="ECO:0007669"/>
    <property type="project" value="UniProtKB-KW"/>
</dbReference>
<dbReference type="CDD" id="cd17928">
    <property type="entry name" value="DEXDc_SecA"/>
    <property type="match status" value="1"/>
</dbReference>
<comment type="catalytic activity">
    <reaction evidence="14 15">
        <text>ATP + H2O + cellular proteinSide 1 = ADP + phosphate + cellular proteinSide 2.</text>
        <dbReference type="EC" id="7.4.2.8"/>
    </reaction>
</comment>
<dbReference type="SUPFAM" id="SSF52540">
    <property type="entry name" value="P-loop containing nucleoside triphosphate hydrolases"/>
    <property type="match status" value="2"/>
</dbReference>
<comment type="function">
    <text evidence="15">Part of the Sec protein translocase complex. Interacts with the SecYEG preprotein conducting channel. Has a central role in coupling the hydrolysis of ATP to the transfer of proteins into and across the cell membrane, serving as an ATP-driven molecular motor driving the stepwise translocation of polypeptide chains across the membrane.</text>
</comment>
<keyword evidence="10 15" id="KW-0653">Protein transport</keyword>
<evidence type="ECO:0000256" key="4">
    <source>
        <dbReference type="ARBA" id="ARBA00022475"/>
    </source>
</evidence>
<keyword evidence="5 15" id="KW-0963">Cytoplasm</keyword>
<dbReference type="Pfam" id="PF07516">
    <property type="entry name" value="SecA_SW"/>
    <property type="match status" value="1"/>
</dbReference>
<dbReference type="PROSITE" id="PS51196">
    <property type="entry name" value="SECA_MOTOR_DEAD"/>
    <property type="match status" value="1"/>
</dbReference>
<dbReference type="PRINTS" id="PR00906">
    <property type="entry name" value="SECA"/>
</dbReference>
<evidence type="ECO:0000256" key="13">
    <source>
        <dbReference type="ARBA" id="ARBA00023136"/>
    </source>
</evidence>
<dbReference type="GO" id="GO:0006605">
    <property type="term" value="P:protein targeting"/>
    <property type="evidence" value="ECO:0007669"/>
    <property type="project" value="UniProtKB-UniRule"/>
</dbReference>
<dbReference type="FunFam" id="3.90.1440.10:FF:000002">
    <property type="entry name" value="Protein translocase subunit SecA"/>
    <property type="match status" value="1"/>
</dbReference>
<dbReference type="InterPro" id="IPR036266">
    <property type="entry name" value="SecA_Wing/Scaffold_sf"/>
</dbReference>
<dbReference type="FunFam" id="3.40.50.300:FF:000334">
    <property type="entry name" value="Protein translocase subunit SecA"/>
    <property type="match status" value="1"/>
</dbReference>
<dbReference type="GO" id="GO:0065002">
    <property type="term" value="P:intracellular protein transmembrane transport"/>
    <property type="evidence" value="ECO:0007669"/>
    <property type="project" value="UniProtKB-UniRule"/>
</dbReference>
<evidence type="ECO:0000256" key="14">
    <source>
        <dbReference type="ARBA" id="ARBA00034006"/>
    </source>
</evidence>
<comment type="similarity">
    <text evidence="2 15 16">Belongs to the SecA family.</text>
</comment>
<dbReference type="PROSITE" id="PS51194">
    <property type="entry name" value="HELICASE_CTER"/>
    <property type="match status" value="1"/>
</dbReference>
<evidence type="ECO:0000256" key="16">
    <source>
        <dbReference type="RuleBase" id="RU003874"/>
    </source>
</evidence>
<dbReference type="InterPro" id="IPR014001">
    <property type="entry name" value="Helicase_ATP-bd"/>
</dbReference>
<feature type="binding site" evidence="15">
    <location>
        <position position="496"/>
    </location>
    <ligand>
        <name>ATP</name>
        <dbReference type="ChEBI" id="CHEBI:30616"/>
    </ligand>
</feature>
<reference evidence="21 22" key="1">
    <citation type="submission" date="2016-01" db="EMBL/GenBank/DDBJ databases">
        <title>Whole genome sequence and analysis of Micromonospora rosaria DSM 803, which can produce antibacterial substance rosamicin.</title>
        <authorList>
            <person name="Yang H."/>
            <person name="He X."/>
            <person name="Zhu D."/>
        </authorList>
    </citation>
    <scope>NUCLEOTIDE SEQUENCE [LARGE SCALE GENOMIC DNA]</scope>
    <source>
        <strain evidence="21 22">DSM 803</strain>
    </source>
</reference>
<feature type="domain" description="SecA family profile" evidence="20">
    <location>
        <begin position="1"/>
        <end position="618"/>
    </location>
</feature>
<dbReference type="Gene3D" id="3.90.1440.10">
    <property type="entry name" value="SecA, preprotein cross-linking domain"/>
    <property type="match status" value="1"/>
</dbReference>
<dbReference type="FunFam" id="1.10.3060.10:FF:000002">
    <property type="entry name" value="Preprotein translocase subunit SecA"/>
    <property type="match status" value="1"/>
</dbReference>
<dbReference type="GO" id="GO:0031522">
    <property type="term" value="C:cell envelope Sec protein transport complex"/>
    <property type="evidence" value="ECO:0007669"/>
    <property type="project" value="UniProtKB-ARBA"/>
</dbReference>
<dbReference type="InterPro" id="IPR011130">
    <property type="entry name" value="SecA_preprotein_X-link_dom"/>
</dbReference>
<dbReference type="Gene3D" id="3.10.450.50">
    <property type="match status" value="1"/>
</dbReference>
<dbReference type="SMART" id="SM00957">
    <property type="entry name" value="SecA_DEAD"/>
    <property type="match status" value="1"/>
</dbReference>
<evidence type="ECO:0000256" key="15">
    <source>
        <dbReference type="HAMAP-Rule" id="MF_01382"/>
    </source>
</evidence>
<comment type="subunit">
    <text evidence="15">Monomer and homodimer. Part of the essential Sec protein translocation apparatus which comprises SecA, SecYEG and auxiliary proteins SecDF. Other proteins may also be involved.</text>
</comment>
<comment type="caution">
    <text evidence="21">The sequence shown here is derived from an EMBL/GenBank/DDBJ whole genome shotgun (WGS) entry which is preliminary data.</text>
</comment>
<dbReference type="GO" id="GO:0043952">
    <property type="term" value="P:protein transport by the Sec complex"/>
    <property type="evidence" value="ECO:0007669"/>
    <property type="project" value="TreeGrafter"/>
</dbReference>
<organism evidence="21 22">
    <name type="scientific">Micromonospora rosaria</name>
    <dbReference type="NCBI Taxonomy" id="47874"/>
    <lineage>
        <taxon>Bacteria</taxon>
        <taxon>Bacillati</taxon>
        <taxon>Actinomycetota</taxon>
        <taxon>Actinomycetes</taxon>
        <taxon>Micromonosporales</taxon>
        <taxon>Micromonosporaceae</taxon>
        <taxon>Micromonospora</taxon>
    </lineage>
</organism>
<evidence type="ECO:0000313" key="22">
    <source>
        <dbReference type="Proteomes" id="UP000070620"/>
    </source>
</evidence>
<dbReference type="InterPro" id="IPR036670">
    <property type="entry name" value="SecA_X-link_sf"/>
</dbReference>
<keyword evidence="9 15" id="KW-0067">ATP-binding</keyword>
<sequence>MSILEKVLRAGEGRMVRRLKAIANAVNSIEDDYVDLSDEELRGMTDQFRERLADGETLDDLLPEAFAVCREAAARVLGQRPYDVQVMGGAALHFGNIAEMKTGEGKTLTSVMPVYLNALSGDGVHVVTVNDYLAQRDAAWMGRVHQFLGLTVGVVLPNRPSSEHRAAYECDITYGTNNEFGFDYLRDNMAWSKEELVQRGHNFAVVDEVDSILIDEARTPLIISGPAEHSARWYGEFAAVVARLQPGKDGEGDYEVDFSKRTIAVTERGVAKVEDRLGIDNLYESVNTPLVGYLNNAIKAKELYKRDKDYIVSEGEVLIVDEFTGRILHGRRYNEGMHQAIEAKEGVEIKQENQTLATITLQNYFRLYNKLSGMTGTAQTEAGEFNKVYKVGVVTIPTHRPMVREDRADVIYKTEKAKFNAVIEDIAERHAMGQPVLVGTVSVENSEVLSTLLRRRGIPHSVLNAKFHAREAEIVAQAGRKGAVTVATNMAGRGTDILLGGNPEFLAANDLRQRGLDPVEHEEEYAKAMEEVLPTWKQACDAEAEEVAAAGGLYVLGTERHESRRIDNQLRGRAGRQGDPGESRFYLSLQDDLMKRFRAGAVEAVMERFNIPEDVPIESKMVTRQIKGAQAQIEGQNAEIRKNVLKYDEVMNKQRQVIYAERLRVLNGEDLSDQVRNMINETVEAYVVGATADGYAEDWDLEQLWTNLRQLYPVGVTIDELTEEVGGERSGLDQDFLVSRLKEDANAAYDRREEQLGEEGTRQLERMVLLQVIDRKWREHLYEMDYLQEGISLRAYAQRDPVVEYQREGFDMFATMMDGIKEETVGFLYNLEVQVNEPEPAAEEVKLLDKPVEIKAKGLQQAPRQQGLQYSAPTIDGEAGAGAVAVERPEEQAPALGIGRSASSAGPASGNQRRPAGGLRGPAVASNVARRADPGQAESANNPSRNAPCPCGSGRKYKRCHGAPNGGA</sequence>
<dbReference type="InterPro" id="IPR014018">
    <property type="entry name" value="SecA_motor_DEAD"/>
</dbReference>
<feature type="binding site" evidence="15">
    <location>
        <begin position="103"/>
        <end position="107"/>
    </location>
    <ligand>
        <name>ATP</name>
        <dbReference type="ChEBI" id="CHEBI:30616"/>
    </ligand>
</feature>
<keyword evidence="12 15" id="KW-0811">Translocation</keyword>
<dbReference type="Pfam" id="PF01043">
    <property type="entry name" value="SecA_PP_bind"/>
    <property type="match status" value="1"/>
</dbReference>
<keyword evidence="4 15" id="KW-1003">Cell membrane</keyword>
<accession>A0A136PUU3</accession>
<dbReference type="RefSeq" id="WP_067362926.1">
    <property type="nucleotide sequence ID" value="NZ_JBIUBN010000007.1"/>
</dbReference>
<comment type="cofactor">
    <cofactor evidence="1">
        <name>Zn(2+)</name>
        <dbReference type="ChEBI" id="CHEBI:29105"/>
    </cofactor>
</comment>
<dbReference type="AlphaFoldDB" id="A0A136PUU3"/>
<dbReference type="InterPro" id="IPR011115">
    <property type="entry name" value="SecA_DEAD"/>
</dbReference>
<keyword evidence="8" id="KW-0862">Zinc</keyword>
<dbReference type="PANTHER" id="PTHR30612:SF0">
    <property type="entry name" value="CHLOROPLAST PROTEIN-TRANSPORTING ATPASE"/>
    <property type="match status" value="1"/>
</dbReference>
<evidence type="ECO:0000256" key="10">
    <source>
        <dbReference type="ARBA" id="ARBA00022927"/>
    </source>
</evidence>
<dbReference type="Gene3D" id="1.10.3060.10">
    <property type="entry name" value="Helical scaffold and wing domains of SecA"/>
    <property type="match status" value="1"/>
</dbReference>
<evidence type="ECO:0000256" key="12">
    <source>
        <dbReference type="ARBA" id="ARBA00023010"/>
    </source>
</evidence>
<comment type="subcellular location">
    <subcellularLocation>
        <location evidence="15">Cell membrane</location>
        <topology evidence="15">Peripheral membrane protein</topology>
        <orientation evidence="15">Cytoplasmic side</orientation>
    </subcellularLocation>
    <subcellularLocation>
        <location evidence="15">Cytoplasm</location>
    </subcellularLocation>
    <text evidence="15">Distribution is 50-50.</text>
</comment>
<evidence type="ECO:0000256" key="9">
    <source>
        <dbReference type="ARBA" id="ARBA00022840"/>
    </source>
</evidence>
<feature type="domain" description="Helicase ATP-binding" evidence="18">
    <location>
        <begin position="87"/>
        <end position="225"/>
    </location>
</feature>
<dbReference type="SMART" id="SM00958">
    <property type="entry name" value="SecA_PP_bind"/>
    <property type="match status" value="1"/>
</dbReference>
<dbReference type="GO" id="GO:0005886">
    <property type="term" value="C:plasma membrane"/>
    <property type="evidence" value="ECO:0007669"/>
    <property type="project" value="UniProtKB-SubCell"/>
</dbReference>
<dbReference type="SUPFAM" id="SSF81767">
    <property type="entry name" value="Pre-protein crosslinking domain of SecA"/>
    <property type="match status" value="1"/>
</dbReference>
<dbReference type="Gene3D" id="3.40.50.300">
    <property type="entry name" value="P-loop containing nucleotide triphosphate hydrolases"/>
    <property type="match status" value="2"/>
</dbReference>
<feature type="compositionally biased region" description="Low complexity" evidence="17">
    <location>
        <begin position="898"/>
        <end position="910"/>
    </location>
</feature>
<dbReference type="InterPro" id="IPR020937">
    <property type="entry name" value="SecA_CS"/>
</dbReference>
<dbReference type="GO" id="GO:0017038">
    <property type="term" value="P:protein import"/>
    <property type="evidence" value="ECO:0007669"/>
    <property type="project" value="InterPro"/>
</dbReference>
<evidence type="ECO:0000256" key="7">
    <source>
        <dbReference type="ARBA" id="ARBA00022741"/>
    </source>
</evidence>
<evidence type="ECO:0000256" key="17">
    <source>
        <dbReference type="SAM" id="MobiDB-lite"/>
    </source>
</evidence>
<dbReference type="EC" id="7.4.2.8" evidence="15"/>
<dbReference type="Pfam" id="PF21090">
    <property type="entry name" value="P-loop_SecA"/>
    <property type="match status" value="1"/>
</dbReference>
<name>A0A136PUU3_9ACTN</name>
<dbReference type="InterPro" id="IPR011116">
    <property type="entry name" value="SecA_Wing/Scaffold"/>
</dbReference>
<evidence type="ECO:0000256" key="11">
    <source>
        <dbReference type="ARBA" id="ARBA00022967"/>
    </source>
</evidence>
<evidence type="ECO:0000259" key="20">
    <source>
        <dbReference type="PROSITE" id="PS51196"/>
    </source>
</evidence>
<evidence type="ECO:0000256" key="1">
    <source>
        <dbReference type="ARBA" id="ARBA00001947"/>
    </source>
</evidence>
<feature type="domain" description="Helicase C-terminal" evidence="19">
    <location>
        <begin position="418"/>
        <end position="623"/>
    </location>
</feature>
<dbReference type="InterPro" id="IPR044722">
    <property type="entry name" value="SecA_SF2_C"/>
</dbReference>
<feature type="binding site" evidence="15">
    <location>
        <position position="85"/>
    </location>
    <ligand>
        <name>ATP</name>
        <dbReference type="ChEBI" id="CHEBI:30616"/>
    </ligand>
</feature>
<dbReference type="OrthoDB" id="9805579at2"/>
<dbReference type="Proteomes" id="UP000070620">
    <property type="component" value="Unassembled WGS sequence"/>
</dbReference>
<dbReference type="InterPro" id="IPR027417">
    <property type="entry name" value="P-loop_NTPase"/>
</dbReference>
<dbReference type="Pfam" id="PF07517">
    <property type="entry name" value="SecA_DEAD"/>
    <property type="match status" value="1"/>
</dbReference>
<dbReference type="EMBL" id="LRQV01000024">
    <property type="protein sequence ID" value="KXK62165.1"/>
    <property type="molecule type" value="Genomic_DNA"/>
</dbReference>
<dbReference type="PROSITE" id="PS01312">
    <property type="entry name" value="SECA"/>
    <property type="match status" value="1"/>
</dbReference>
<dbReference type="GO" id="GO:0008564">
    <property type="term" value="F:protein-exporting ATPase activity"/>
    <property type="evidence" value="ECO:0007669"/>
    <property type="project" value="UniProtKB-EC"/>
</dbReference>
<dbReference type="PANTHER" id="PTHR30612">
    <property type="entry name" value="SECA INNER MEMBRANE COMPONENT OF SEC PROTEIN SECRETION SYSTEM"/>
    <property type="match status" value="1"/>
</dbReference>
<keyword evidence="13 15" id="KW-0472">Membrane</keyword>
<evidence type="ECO:0000256" key="3">
    <source>
        <dbReference type="ARBA" id="ARBA00022448"/>
    </source>
</evidence>
<keyword evidence="7 15" id="KW-0547">Nucleotide-binding</keyword>
<dbReference type="InterPro" id="IPR001650">
    <property type="entry name" value="Helicase_C-like"/>
</dbReference>
<evidence type="ECO:0000256" key="5">
    <source>
        <dbReference type="ARBA" id="ARBA00022490"/>
    </source>
</evidence>
<dbReference type="GO" id="GO:0005829">
    <property type="term" value="C:cytosol"/>
    <property type="evidence" value="ECO:0007669"/>
    <property type="project" value="TreeGrafter"/>
</dbReference>
<dbReference type="NCBIfam" id="TIGR00963">
    <property type="entry name" value="secA"/>
    <property type="match status" value="1"/>
</dbReference>
<evidence type="ECO:0000259" key="18">
    <source>
        <dbReference type="PROSITE" id="PS51192"/>
    </source>
</evidence>
<feature type="region of interest" description="Disordered" evidence="17">
    <location>
        <begin position="898"/>
        <end position="968"/>
    </location>
</feature>
<dbReference type="GO" id="GO:0005524">
    <property type="term" value="F:ATP binding"/>
    <property type="evidence" value="ECO:0007669"/>
    <property type="project" value="UniProtKB-UniRule"/>
</dbReference>